<feature type="region of interest" description="Disordered" evidence="1">
    <location>
        <begin position="1"/>
        <end position="99"/>
    </location>
</feature>
<comment type="caution">
    <text evidence="4">The sequence shown here is derived from an EMBL/GenBank/DDBJ whole genome shotgun (WGS) entry which is preliminary data.</text>
</comment>
<feature type="compositionally biased region" description="Pro residues" evidence="1">
    <location>
        <begin position="687"/>
        <end position="696"/>
    </location>
</feature>
<feature type="compositionally biased region" description="Pro residues" evidence="1">
    <location>
        <begin position="723"/>
        <end position="733"/>
    </location>
</feature>
<feature type="domain" description="Ras-associating" evidence="3">
    <location>
        <begin position="207"/>
        <end position="294"/>
    </location>
</feature>
<evidence type="ECO:0000256" key="1">
    <source>
        <dbReference type="SAM" id="MobiDB-lite"/>
    </source>
</evidence>
<dbReference type="InterPro" id="IPR029071">
    <property type="entry name" value="Ubiquitin-like_domsf"/>
</dbReference>
<feature type="region of interest" description="Disordered" evidence="1">
    <location>
        <begin position="563"/>
        <end position="884"/>
    </location>
</feature>
<dbReference type="GO" id="GO:0007165">
    <property type="term" value="P:signal transduction"/>
    <property type="evidence" value="ECO:0007669"/>
    <property type="project" value="InterPro"/>
</dbReference>
<protein>
    <submittedName>
        <fullName evidence="4">Uncharacterized protein</fullName>
    </submittedName>
</protein>
<dbReference type="AlphaFoldDB" id="A0AAU9WSX6"/>
<evidence type="ECO:0000313" key="4">
    <source>
        <dbReference type="EMBL" id="CAH3124460.1"/>
    </source>
</evidence>
<feature type="compositionally biased region" description="Polar residues" evidence="1">
    <location>
        <begin position="735"/>
        <end position="755"/>
    </location>
</feature>
<organism evidence="4 5">
    <name type="scientific">Pocillopora meandrina</name>
    <dbReference type="NCBI Taxonomy" id="46732"/>
    <lineage>
        <taxon>Eukaryota</taxon>
        <taxon>Metazoa</taxon>
        <taxon>Cnidaria</taxon>
        <taxon>Anthozoa</taxon>
        <taxon>Hexacorallia</taxon>
        <taxon>Scleractinia</taxon>
        <taxon>Astrocoeniina</taxon>
        <taxon>Pocilloporidae</taxon>
        <taxon>Pocillopora</taxon>
    </lineage>
</organism>
<dbReference type="SMART" id="SM00314">
    <property type="entry name" value="RA"/>
    <property type="match status" value="1"/>
</dbReference>
<dbReference type="InterPro" id="IPR001849">
    <property type="entry name" value="PH_domain"/>
</dbReference>
<accession>A0AAU9WSX6</accession>
<dbReference type="Pfam" id="PF00169">
    <property type="entry name" value="PH"/>
    <property type="match status" value="1"/>
</dbReference>
<reference evidence="4 5" key="1">
    <citation type="submission" date="2022-05" db="EMBL/GenBank/DDBJ databases">
        <authorList>
            <consortium name="Genoscope - CEA"/>
            <person name="William W."/>
        </authorList>
    </citation>
    <scope>NUCLEOTIDE SEQUENCE [LARGE SCALE GENOMIC DNA]</scope>
</reference>
<dbReference type="Pfam" id="PF21989">
    <property type="entry name" value="RA_2"/>
    <property type="match status" value="1"/>
</dbReference>
<feature type="compositionally biased region" description="Low complexity" evidence="1">
    <location>
        <begin position="864"/>
        <end position="875"/>
    </location>
</feature>
<dbReference type="PANTHER" id="PTHR11243">
    <property type="entry name" value="GROWTH FACTOR RECEPTOR-BOUND PROTEIN"/>
    <property type="match status" value="1"/>
</dbReference>
<dbReference type="PANTHER" id="PTHR11243:SF23">
    <property type="entry name" value="LD06925P"/>
    <property type="match status" value="1"/>
</dbReference>
<dbReference type="CDD" id="cd01259">
    <property type="entry name" value="PH_APBB1IP"/>
    <property type="match status" value="1"/>
</dbReference>
<feature type="region of interest" description="Disordered" evidence="1">
    <location>
        <begin position="479"/>
        <end position="550"/>
    </location>
</feature>
<proteinExistence type="predicted"/>
<feature type="compositionally biased region" description="Low complexity" evidence="1">
    <location>
        <begin position="713"/>
        <end position="722"/>
    </location>
</feature>
<feature type="compositionally biased region" description="Polar residues" evidence="1">
    <location>
        <begin position="67"/>
        <end position="82"/>
    </location>
</feature>
<feature type="compositionally biased region" description="Basic and acidic residues" evidence="1">
    <location>
        <begin position="489"/>
        <end position="501"/>
    </location>
</feature>
<feature type="compositionally biased region" description="Polar residues" evidence="1">
    <location>
        <begin position="479"/>
        <end position="488"/>
    </location>
</feature>
<keyword evidence="5" id="KW-1185">Reference proteome</keyword>
<dbReference type="PROSITE" id="PS50200">
    <property type="entry name" value="RA"/>
    <property type="match status" value="1"/>
</dbReference>
<dbReference type="SUPFAM" id="SSF54236">
    <property type="entry name" value="Ubiquitin-like"/>
    <property type="match status" value="1"/>
</dbReference>
<evidence type="ECO:0000259" key="2">
    <source>
        <dbReference type="PROSITE" id="PS50003"/>
    </source>
</evidence>
<dbReference type="EMBL" id="CALNXJ010000020">
    <property type="protein sequence ID" value="CAH3124460.1"/>
    <property type="molecule type" value="Genomic_DNA"/>
</dbReference>
<dbReference type="PROSITE" id="PS50003">
    <property type="entry name" value="PH_DOMAIN"/>
    <property type="match status" value="1"/>
</dbReference>
<feature type="compositionally biased region" description="Polar residues" evidence="1">
    <location>
        <begin position="24"/>
        <end position="37"/>
    </location>
</feature>
<dbReference type="Gene3D" id="3.10.20.90">
    <property type="entry name" value="Phosphatidylinositol 3-kinase Catalytic Subunit, Chain A, domain 1"/>
    <property type="match status" value="1"/>
</dbReference>
<feature type="compositionally biased region" description="Basic and acidic residues" evidence="1">
    <location>
        <begin position="608"/>
        <end position="618"/>
    </location>
</feature>
<feature type="compositionally biased region" description="Polar residues" evidence="1">
    <location>
        <begin position="519"/>
        <end position="536"/>
    </location>
</feature>
<feature type="compositionally biased region" description="Polar residues" evidence="1">
    <location>
        <begin position="577"/>
        <end position="588"/>
    </location>
</feature>
<dbReference type="InterPro" id="IPR011993">
    <property type="entry name" value="PH-like_dom_sf"/>
</dbReference>
<evidence type="ECO:0000259" key="3">
    <source>
        <dbReference type="PROSITE" id="PS50200"/>
    </source>
</evidence>
<feature type="domain" description="PH" evidence="2">
    <location>
        <begin position="338"/>
        <end position="447"/>
    </location>
</feature>
<dbReference type="InterPro" id="IPR039665">
    <property type="entry name" value="PH_APBB1IP"/>
</dbReference>
<dbReference type="CDD" id="cd17112">
    <property type="entry name" value="RA_MRL_like"/>
    <property type="match status" value="1"/>
</dbReference>
<feature type="compositionally biased region" description="Acidic residues" evidence="1">
    <location>
        <begin position="47"/>
        <end position="61"/>
    </location>
</feature>
<dbReference type="InterPro" id="IPR039664">
    <property type="entry name" value="GRB/APBB1IP"/>
</dbReference>
<sequence length="884" mass="98592">MAPYTSDETSRTSVMEMEEEVSDHQQSAEVTPASSENDLLENKSEDSIDDDDDDDEDDDDIDKMLSELQTFQEELEQKSQFPTEDEQSPGISPFVPPSQPLDQFRFSISAIEGSGEVDLDALLEDLCVMERDMTSSSETDSMFSETISSPIINSPISPKMKVSADVRSRLESVQEETRELTPEEQHERIKAEKIRIALEKLRAARVKKLVVKVYNDEDPTSKTVAIDQTWTAWEVCKKMMRKNDTEPDPNWVLIERIPELFLERLLEDHESVVDVVSTWPWDSENKLVINNRREKYALFRNPQNFLLTSDTSAGAAQLAEKSKDILLQEFFQKDAMRLPELDGILYLKEGKKSWKKHYFVLRASGIYYTPKGKTKSSRDIVCLLKFEHVSIYNGIGFKKKLKAPTEHCFVLKHPQYHDLESKAVRCFCAEDLKTMQRWMVGIRLAKFGYKMLVDYTDTQDEMDKLAFTLDRNKFTRSSSFTAGQTSDQIDGKLESQAEPPKDYQSMKAKVQSQRIKDSIGTSSIHPSGSMSFSVNRSKIEPKKPSKKIGNLFSDAWKKGNEYDSKNISEPISPDPPSTHSAGAATPNTLDPKPFTIDNVSLQPLEEEHEVKDETHETEAGEAVVPEHNLVLDPPPLPRKSFSKKIEGEPAQPQEDNSEDRKQAQNGGELSPRGRSSFKQPRRTRSVSPPPPPPSPPLANRGVTQEPSNNMGVSHSSNSRGSASPPPPPVPPKSATPRTSSVSSENSVFQRTSSSASDHEVFPQTPSIVSDQSGMPQPAPSTSDQEVFSGSLLPPPSRLLSTSMEEMPPPPPTLDVQEDADVELPPPPPEVLFKERLSMSISNGRRRTPSDAPAVPPKTGRPRFSSSGPQSPTPQGRTSSFTGSS</sequence>
<dbReference type="Gene3D" id="2.30.29.30">
    <property type="entry name" value="Pleckstrin-homology domain (PH domain)/Phosphotyrosine-binding domain (PTB)"/>
    <property type="match status" value="1"/>
</dbReference>
<evidence type="ECO:0000313" key="5">
    <source>
        <dbReference type="Proteomes" id="UP001159428"/>
    </source>
</evidence>
<feature type="compositionally biased region" description="Polar residues" evidence="1">
    <location>
        <begin position="763"/>
        <end position="787"/>
    </location>
</feature>
<dbReference type="Proteomes" id="UP001159428">
    <property type="component" value="Unassembled WGS sequence"/>
</dbReference>
<dbReference type="SUPFAM" id="SSF50729">
    <property type="entry name" value="PH domain-like"/>
    <property type="match status" value="1"/>
</dbReference>
<dbReference type="SMART" id="SM00233">
    <property type="entry name" value="PH"/>
    <property type="match status" value="1"/>
</dbReference>
<gene>
    <name evidence="4" type="ORF">PMEA_00011280</name>
</gene>
<name>A0AAU9WSX6_9CNID</name>
<feature type="compositionally biased region" description="Polar residues" evidence="1">
    <location>
        <begin position="701"/>
        <end position="712"/>
    </location>
</feature>
<dbReference type="InterPro" id="IPR000159">
    <property type="entry name" value="RA_dom"/>
</dbReference>